<feature type="non-terminal residue" evidence="1">
    <location>
        <position position="1"/>
    </location>
</feature>
<comment type="caution">
    <text evidence="1">The sequence shown here is derived from an EMBL/GenBank/DDBJ whole genome shotgun (WGS) entry which is preliminary data.</text>
</comment>
<protein>
    <submittedName>
        <fullName evidence="1">Uncharacterized protein</fullName>
    </submittedName>
</protein>
<organism evidence="1 2">
    <name type="scientific">Pristionchus fissidentatus</name>
    <dbReference type="NCBI Taxonomy" id="1538716"/>
    <lineage>
        <taxon>Eukaryota</taxon>
        <taxon>Metazoa</taxon>
        <taxon>Ecdysozoa</taxon>
        <taxon>Nematoda</taxon>
        <taxon>Chromadorea</taxon>
        <taxon>Rhabditida</taxon>
        <taxon>Rhabditina</taxon>
        <taxon>Diplogasteromorpha</taxon>
        <taxon>Diplogasteroidea</taxon>
        <taxon>Neodiplogasteridae</taxon>
        <taxon>Pristionchus</taxon>
    </lineage>
</organism>
<reference evidence="1" key="1">
    <citation type="submission" date="2023-10" db="EMBL/GenBank/DDBJ databases">
        <title>Genome assembly of Pristionchus species.</title>
        <authorList>
            <person name="Yoshida K."/>
            <person name="Sommer R.J."/>
        </authorList>
    </citation>
    <scope>NUCLEOTIDE SEQUENCE</scope>
    <source>
        <strain evidence="1">RS5133</strain>
    </source>
</reference>
<evidence type="ECO:0000313" key="1">
    <source>
        <dbReference type="EMBL" id="GMT10556.1"/>
    </source>
</evidence>
<dbReference type="Proteomes" id="UP001432322">
    <property type="component" value="Unassembled WGS sequence"/>
</dbReference>
<gene>
    <name evidence="1" type="ORF">PFISCL1PPCAC_1853</name>
</gene>
<accession>A0AAV5UTY8</accession>
<evidence type="ECO:0000313" key="2">
    <source>
        <dbReference type="Proteomes" id="UP001432322"/>
    </source>
</evidence>
<sequence>DVECHAMVLSIFPALFLVSSTRRISVFRFHTRLPSHQVCHSGASLPHTHSNLWKRRFYRSIIVPSTSAVIRSSSSSSLFCSMRCSTTLDTTAHAPSNRSWRTIHSRSKRSLIARLSHAPPSLPLPIDWSRYHTSSAQHHFLWSFLLYTLTHHSPCFDRVMVVPRVIDGRYLRSVSLHPSDLHLAPPPTRVELWTTRDLVDASDIKWISRPTPEL</sequence>
<keyword evidence="2" id="KW-1185">Reference proteome</keyword>
<dbReference type="AlphaFoldDB" id="A0AAV5UTY8"/>
<proteinExistence type="predicted"/>
<name>A0AAV5UTY8_9BILA</name>
<dbReference type="EMBL" id="BTSY01000001">
    <property type="protein sequence ID" value="GMT10556.1"/>
    <property type="molecule type" value="Genomic_DNA"/>
</dbReference>